<gene>
    <name evidence="5" type="ORF">CYNAS_LOCUS4083</name>
</gene>
<protein>
    <recommendedName>
        <fullName evidence="4">ShKT domain-containing protein</fullName>
    </recommendedName>
</protein>
<dbReference type="AlphaFoldDB" id="A0AA36DRY8"/>
<keyword evidence="3" id="KW-0732">Signal</keyword>
<dbReference type="SMART" id="SM00254">
    <property type="entry name" value="ShKT"/>
    <property type="match status" value="2"/>
</dbReference>
<reference evidence="5" key="1">
    <citation type="submission" date="2023-07" db="EMBL/GenBank/DDBJ databases">
        <authorList>
            <consortium name="CYATHOMIX"/>
        </authorList>
    </citation>
    <scope>NUCLEOTIDE SEQUENCE</scope>
    <source>
        <strain evidence="5">N/A</strain>
    </source>
</reference>
<feature type="signal peptide" evidence="3">
    <location>
        <begin position="1"/>
        <end position="17"/>
    </location>
</feature>
<organism evidence="5 6">
    <name type="scientific">Cylicocyclus nassatus</name>
    <name type="common">Nematode worm</name>
    <dbReference type="NCBI Taxonomy" id="53992"/>
    <lineage>
        <taxon>Eukaryota</taxon>
        <taxon>Metazoa</taxon>
        <taxon>Ecdysozoa</taxon>
        <taxon>Nematoda</taxon>
        <taxon>Chromadorea</taxon>
        <taxon>Rhabditida</taxon>
        <taxon>Rhabditina</taxon>
        <taxon>Rhabditomorpha</taxon>
        <taxon>Strongyloidea</taxon>
        <taxon>Strongylidae</taxon>
        <taxon>Cylicocyclus</taxon>
    </lineage>
</organism>
<evidence type="ECO:0000256" key="1">
    <source>
        <dbReference type="PROSITE-ProRule" id="PRU01005"/>
    </source>
</evidence>
<dbReference type="Gene3D" id="1.10.10.1870">
    <property type="entry name" value="ShTK domain-like"/>
    <property type="match status" value="1"/>
</dbReference>
<feature type="domain" description="ShKT" evidence="4">
    <location>
        <begin position="98"/>
        <end position="138"/>
    </location>
</feature>
<dbReference type="SMART" id="SM00289">
    <property type="entry name" value="WR1"/>
    <property type="match status" value="1"/>
</dbReference>
<dbReference type="InterPro" id="IPR006150">
    <property type="entry name" value="Cys_repeat_1"/>
</dbReference>
<evidence type="ECO:0000313" key="6">
    <source>
        <dbReference type="Proteomes" id="UP001176961"/>
    </source>
</evidence>
<comment type="caution">
    <text evidence="1">Lacks conserved residue(s) required for the propagation of feature annotation.</text>
</comment>
<dbReference type="PROSITE" id="PS51670">
    <property type="entry name" value="SHKT"/>
    <property type="match status" value="2"/>
</dbReference>
<name>A0AA36DRY8_CYLNA</name>
<dbReference type="InterPro" id="IPR003582">
    <property type="entry name" value="ShKT_dom"/>
</dbReference>
<dbReference type="PANTHER" id="PTHR46219">
    <property type="entry name" value="PROTEIN CBG11138"/>
    <property type="match status" value="1"/>
</dbReference>
<dbReference type="PANTHER" id="PTHR46219:SF5">
    <property type="entry name" value="SHKT DOMAIN-CONTAINING PROTEIN"/>
    <property type="match status" value="1"/>
</dbReference>
<feature type="chain" id="PRO_5041341011" description="ShKT domain-containing protein" evidence="3">
    <location>
        <begin position="18"/>
        <end position="244"/>
    </location>
</feature>
<comment type="caution">
    <text evidence="5">The sequence shown here is derived from an EMBL/GenBank/DDBJ whole genome shotgun (WGS) entry which is preliminary data.</text>
</comment>
<feature type="region of interest" description="Disordered" evidence="2">
    <location>
        <begin position="17"/>
        <end position="42"/>
    </location>
</feature>
<feature type="compositionally biased region" description="Pro residues" evidence="2">
    <location>
        <begin position="21"/>
        <end position="37"/>
    </location>
</feature>
<sequence>MFSTAVVFLVILTSSFAQPEGPGPEGPGPELPEPPGLPDANVTCPDGTIPAGPCIGNSCPPGYECLDSIQQCCPSNVTVHPIVPTAVPIQPTASPDGCQDQVNPKTKKSECAQVALLCNVDKYYEFMTEQCPVTCHRCPIPADKCVDLVNPSTNESDCKKRKSLCASSVYAPLMRIQCPKTCGLCASTRMYMPSRISSLSEDLEDKIRDHPSLTSFYEQMTQDKLGQEDSTEVSSEDGKDISLF</sequence>
<evidence type="ECO:0000259" key="4">
    <source>
        <dbReference type="PROSITE" id="PS51670"/>
    </source>
</evidence>
<dbReference type="Proteomes" id="UP001176961">
    <property type="component" value="Unassembled WGS sequence"/>
</dbReference>
<dbReference type="Gene3D" id="1.10.10.1940">
    <property type="match status" value="1"/>
</dbReference>
<proteinExistence type="predicted"/>
<keyword evidence="6" id="KW-1185">Reference proteome</keyword>
<feature type="region of interest" description="Disordered" evidence="2">
    <location>
        <begin position="218"/>
        <end position="244"/>
    </location>
</feature>
<dbReference type="EMBL" id="CATQJL010000001">
    <property type="protein sequence ID" value="CAJ0592100.1"/>
    <property type="molecule type" value="Genomic_DNA"/>
</dbReference>
<evidence type="ECO:0000256" key="3">
    <source>
        <dbReference type="SAM" id="SignalP"/>
    </source>
</evidence>
<evidence type="ECO:0000313" key="5">
    <source>
        <dbReference type="EMBL" id="CAJ0592100.1"/>
    </source>
</evidence>
<feature type="domain" description="ShKT" evidence="4">
    <location>
        <begin position="145"/>
        <end position="185"/>
    </location>
</feature>
<accession>A0AA36DRY8</accession>
<dbReference type="Pfam" id="PF01549">
    <property type="entry name" value="ShK"/>
    <property type="match status" value="2"/>
</dbReference>
<evidence type="ECO:0000256" key="2">
    <source>
        <dbReference type="SAM" id="MobiDB-lite"/>
    </source>
</evidence>